<gene>
    <name evidence="1" type="ORF">JI741_11770</name>
</gene>
<evidence type="ECO:0000313" key="1">
    <source>
        <dbReference type="EMBL" id="MBL0741901.1"/>
    </source>
</evidence>
<evidence type="ECO:0000313" key="2">
    <source>
        <dbReference type="Proteomes" id="UP000613030"/>
    </source>
</evidence>
<evidence type="ECO:0008006" key="3">
    <source>
        <dbReference type="Google" id="ProtNLM"/>
    </source>
</evidence>
<comment type="caution">
    <text evidence="1">The sequence shown here is derived from an EMBL/GenBank/DDBJ whole genome shotgun (WGS) entry which is preliminary data.</text>
</comment>
<reference evidence="1 2" key="1">
    <citation type="submission" date="2021-01" db="EMBL/GenBank/DDBJ databases">
        <title>Chryseolinea sp. Jin1 Genome sequencing and assembly.</title>
        <authorList>
            <person name="Kim I."/>
        </authorList>
    </citation>
    <scope>NUCLEOTIDE SEQUENCE [LARGE SCALE GENOMIC DNA]</scope>
    <source>
        <strain evidence="1 2">Jin1</strain>
    </source>
</reference>
<proteinExistence type="predicted"/>
<accession>A0ABS1KR31</accession>
<protein>
    <recommendedName>
        <fullName evidence="3">Lipoprotein</fullName>
    </recommendedName>
</protein>
<sequence>MKKMVCIGLLALAACGGKLTDEQRQKLHEGMDQHKIVKLSDSEIMTAALDQGRAVFAGLEQIRFSPEKVDSIAKHHHAKVRWIVPGSGNALEVESQLIEAYVIGAETGSTQDNIQKLYHAGKQEDYDSVLYSRPIVSPLPDGAVNVDGVWNIYLSKKNVILALGKKH</sequence>
<dbReference type="RefSeq" id="WP_202009504.1">
    <property type="nucleotide sequence ID" value="NZ_JAERRB010000003.1"/>
</dbReference>
<dbReference type="Proteomes" id="UP000613030">
    <property type="component" value="Unassembled WGS sequence"/>
</dbReference>
<dbReference type="EMBL" id="JAERRB010000003">
    <property type="protein sequence ID" value="MBL0741901.1"/>
    <property type="molecule type" value="Genomic_DNA"/>
</dbReference>
<organism evidence="1 2">
    <name type="scientific">Chryseolinea lacunae</name>
    <dbReference type="NCBI Taxonomy" id="2801331"/>
    <lineage>
        <taxon>Bacteria</taxon>
        <taxon>Pseudomonadati</taxon>
        <taxon>Bacteroidota</taxon>
        <taxon>Cytophagia</taxon>
        <taxon>Cytophagales</taxon>
        <taxon>Fulvivirgaceae</taxon>
        <taxon>Chryseolinea</taxon>
    </lineage>
</organism>
<keyword evidence="2" id="KW-1185">Reference proteome</keyword>
<name>A0ABS1KR31_9BACT</name>
<dbReference type="PROSITE" id="PS51257">
    <property type="entry name" value="PROKAR_LIPOPROTEIN"/>
    <property type="match status" value="1"/>
</dbReference>